<evidence type="ECO:0000313" key="2">
    <source>
        <dbReference type="EMBL" id="VAW15275.1"/>
    </source>
</evidence>
<reference evidence="2" key="1">
    <citation type="submission" date="2018-06" db="EMBL/GenBank/DDBJ databases">
        <authorList>
            <person name="Zhirakovskaya E."/>
        </authorList>
    </citation>
    <scope>NUCLEOTIDE SEQUENCE</scope>
</reference>
<dbReference type="Pfam" id="PF01609">
    <property type="entry name" value="DDE_Tnp_1"/>
    <property type="match status" value="1"/>
</dbReference>
<dbReference type="GO" id="GO:0006313">
    <property type="term" value="P:DNA transposition"/>
    <property type="evidence" value="ECO:0007669"/>
    <property type="project" value="InterPro"/>
</dbReference>
<dbReference type="EMBL" id="UOEL01000125">
    <property type="protein sequence ID" value="VAW15275.1"/>
    <property type="molecule type" value="Genomic_DNA"/>
</dbReference>
<dbReference type="InterPro" id="IPR002559">
    <property type="entry name" value="Transposase_11"/>
</dbReference>
<name>A0A3B0TA08_9ZZZZ</name>
<sequence>MKRTKFKIKSKILLLGATTISLCSSLFDWAKYKTEKGAVKMHTLLDYDGHLPTYVNITDGKTADNKGAYHIPLSKGSVIVADRFYSDFALLNIWDSNQVYFVVRHKSNIKFNTIKGSALPEQRHQHVLKG</sequence>
<dbReference type="GO" id="GO:0003677">
    <property type="term" value="F:DNA binding"/>
    <property type="evidence" value="ECO:0007669"/>
    <property type="project" value="InterPro"/>
</dbReference>
<feature type="domain" description="Transposase IS4-like" evidence="1">
    <location>
        <begin position="11"/>
        <end position="120"/>
    </location>
</feature>
<accession>A0A3B0TA08</accession>
<dbReference type="PANTHER" id="PTHR33258:SF1">
    <property type="entry name" value="TRANSPOSASE INSL FOR INSERTION SEQUENCE ELEMENT IS186A-RELATED"/>
    <property type="match status" value="1"/>
</dbReference>
<dbReference type="InterPro" id="IPR012337">
    <property type="entry name" value="RNaseH-like_sf"/>
</dbReference>
<dbReference type="PANTHER" id="PTHR33258">
    <property type="entry name" value="TRANSPOSASE INSL FOR INSERTION SEQUENCE ELEMENT IS186A-RELATED"/>
    <property type="match status" value="1"/>
</dbReference>
<dbReference type="GO" id="GO:0004803">
    <property type="term" value="F:transposase activity"/>
    <property type="evidence" value="ECO:0007669"/>
    <property type="project" value="InterPro"/>
</dbReference>
<dbReference type="SUPFAM" id="SSF53098">
    <property type="entry name" value="Ribonuclease H-like"/>
    <property type="match status" value="1"/>
</dbReference>
<organism evidence="2">
    <name type="scientific">hydrothermal vent metagenome</name>
    <dbReference type="NCBI Taxonomy" id="652676"/>
    <lineage>
        <taxon>unclassified sequences</taxon>
        <taxon>metagenomes</taxon>
        <taxon>ecological metagenomes</taxon>
    </lineage>
</organism>
<gene>
    <name evidence="2" type="ORF">MNBD_BACTEROID03-812</name>
</gene>
<evidence type="ECO:0000259" key="1">
    <source>
        <dbReference type="Pfam" id="PF01609"/>
    </source>
</evidence>
<protein>
    <submittedName>
        <fullName evidence="2">Transposase, Cycma_3505 family</fullName>
    </submittedName>
</protein>
<dbReference type="AlphaFoldDB" id="A0A3B0TA08"/>
<proteinExistence type="predicted"/>